<comment type="caution">
    <text evidence="17">The sequence shown here is derived from an EMBL/GenBank/DDBJ whole genome shotgun (WGS) entry which is preliminary data.</text>
</comment>
<evidence type="ECO:0000259" key="16">
    <source>
        <dbReference type="PROSITE" id="PS50885"/>
    </source>
</evidence>
<dbReference type="CDD" id="cd00082">
    <property type="entry name" value="HisKA"/>
    <property type="match status" value="1"/>
</dbReference>
<gene>
    <name evidence="17" type="ORF">E4100_04280</name>
</gene>
<dbReference type="GO" id="GO:0005524">
    <property type="term" value="F:ATP binding"/>
    <property type="evidence" value="ECO:0007669"/>
    <property type="project" value="UniProtKB-KW"/>
</dbReference>
<dbReference type="PROSITE" id="PS50109">
    <property type="entry name" value="HIS_KIN"/>
    <property type="match status" value="1"/>
</dbReference>
<evidence type="ECO:0000256" key="9">
    <source>
        <dbReference type="ARBA" id="ARBA00022777"/>
    </source>
</evidence>
<keyword evidence="12" id="KW-0902">Two-component regulatory system</keyword>
<dbReference type="Gene3D" id="1.10.287.130">
    <property type="match status" value="1"/>
</dbReference>
<dbReference type="GO" id="GO:0005886">
    <property type="term" value="C:plasma membrane"/>
    <property type="evidence" value="ECO:0007669"/>
    <property type="project" value="UniProtKB-SubCell"/>
</dbReference>
<dbReference type="SUPFAM" id="SSF55874">
    <property type="entry name" value="ATPase domain of HSP90 chaperone/DNA topoisomerase II/histidine kinase"/>
    <property type="match status" value="1"/>
</dbReference>
<keyword evidence="13 14" id="KW-0472">Membrane</keyword>
<dbReference type="PANTHER" id="PTHR45528:SF1">
    <property type="entry name" value="SENSOR HISTIDINE KINASE CPXA"/>
    <property type="match status" value="1"/>
</dbReference>
<keyword evidence="11 14" id="KW-1133">Transmembrane helix</keyword>
<keyword evidence="10" id="KW-0067">ATP-binding</keyword>
<keyword evidence="5" id="KW-0597">Phosphoprotein</keyword>
<evidence type="ECO:0000256" key="3">
    <source>
        <dbReference type="ARBA" id="ARBA00012438"/>
    </source>
</evidence>
<dbReference type="Pfam" id="PF00512">
    <property type="entry name" value="HisKA"/>
    <property type="match status" value="1"/>
</dbReference>
<keyword evidence="4" id="KW-1003">Cell membrane</keyword>
<evidence type="ECO:0000256" key="6">
    <source>
        <dbReference type="ARBA" id="ARBA00022679"/>
    </source>
</evidence>
<feature type="transmembrane region" description="Helical" evidence="14">
    <location>
        <begin position="174"/>
        <end position="192"/>
    </location>
</feature>
<comment type="subcellular location">
    <subcellularLocation>
        <location evidence="2">Cell membrane</location>
        <topology evidence="2">Multi-pass membrane protein</topology>
    </subcellularLocation>
</comment>
<proteinExistence type="predicted"/>
<dbReference type="InterPro" id="IPR003594">
    <property type="entry name" value="HATPase_dom"/>
</dbReference>
<evidence type="ECO:0000313" key="17">
    <source>
        <dbReference type="EMBL" id="TFZ40781.1"/>
    </source>
</evidence>
<dbReference type="AlphaFoldDB" id="A0A4Z0D7B2"/>
<dbReference type="Proteomes" id="UP000298381">
    <property type="component" value="Unassembled WGS sequence"/>
</dbReference>
<organism evidence="17 18">
    <name type="scientific">Soehngenia longivitae</name>
    <dbReference type="NCBI Taxonomy" id="2562294"/>
    <lineage>
        <taxon>Bacteria</taxon>
        <taxon>Bacillati</taxon>
        <taxon>Bacillota</taxon>
        <taxon>Tissierellia</taxon>
        <taxon>Tissierellales</taxon>
        <taxon>Tissierellaceae</taxon>
        <taxon>Soehngenia</taxon>
    </lineage>
</organism>
<keyword evidence="7 14" id="KW-0812">Transmembrane</keyword>
<dbReference type="InterPro" id="IPR003661">
    <property type="entry name" value="HisK_dim/P_dom"/>
</dbReference>
<dbReference type="GO" id="GO:0000155">
    <property type="term" value="F:phosphorelay sensor kinase activity"/>
    <property type="evidence" value="ECO:0007669"/>
    <property type="project" value="InterPro"/>
</dbReference>
<dbReference type="InterPro" id="IPR036097">
    <property type="entry name" value="HisK_dim/P_sf"/>
</dbReference>
<evidence type="ECO:0000256" key="10">
    <source>
        <dbReference type="ARBA" id="ARBA00022840"/>
    </source>
</evidence>
<keyword evidence="9 17" id="KW-0418">Kinase</keyword>
<evidence type="ECO:0000256" key="7">
    <source>
        <dbReference type="ARBA" id="ARBA00022692"/>
    </source>
</evidence>
<evidence type="ECO:0000256" key="11">
    <source>
        <dbReference type="ARBA" id="ARBA00022989"/>
    </source>
</evidence>
<name>A0A4Z0D7B2_9FIRM</name>
<dbReference type="Gene3D" id="3.30.565.10">
    <property type="entry name" value="Histidine kinase-like ATPase, C-terminal domain"/>
    <property type="match status" value="1"/>
</dbReference>
<dbReference type="EC" id="2.7.13.3" evidence="3"/>
<keyword evidence="18" id="KW-1185">Reference proteome</keyword>
<dbReference type="SMART" id="SM00388">
    <property type="entry name" value="HisKA"/>
    <property type="match status" value="1"/>
</dbReference>
<protein>
    <recommendedName>
        <fullName evidence="3">histidine kinase</fullName>
        <ecNumber evidence="3">2.7.13.3</ecNumber>
    </recommendedName>
</protein>
<sequence>MKINIDKNRLSLKLWEYFMVFALSIVGLLWLLQIVFMNSFYETMKIREITKIGNNLVEMYKTEDFQEELISLSFKQGIVINILDEYGNLIYPLDIFDIIKQPRLNEKLFNDFLSRLYLSNNNYVAYVVEDERLDESTIIYGAILENDDGSNYFLYINSMLQPVDSTTNILKNQLIMVTFIALILSLGLSLVISKKLSKPIEKITDLSKELALGNYDIEFDKGEYTEISNLANTLNIATKELSKSEELRRDFLANVTHDLKTPLTVIKSYGELIRDISGKDDVKREKNINIIIEETDKLSKLVDDLLELTKLQAGLSKLDLEVFDLSDLAENVADRFKYFVEEQGYRISIEKSGDTKVYADKMKIQQVIYNLINNAINYTLEDKLITIKIEEKNENVVLSVIDRGQGIDKDEINYIWERYYRSGKSHIREKSGSGIGLSMVKSIILAHNGEYGVESEIGKGSRFYFKLKRYANVKD</sequence>
<dbReference type="InterPro" id="IPR050398">
    <property type="entry name" value="HssS/ArlS-like"/>
</dbReference>
<dbReference type="Gene3D" id="6.10.340.10">
    <property type="match status" value="1"/>
</dbReference>
<dbReference type="InterPro" id="IPR036890">
    <property type="entry name" value="HATPase_C_sf"/>
</dbReference>
<evidence type="ECO:0000256" key="14">
    <source>
        <dbReference type="SAM" id="Phobius"/>
    </source>
</evidence>
<dbReference type="InterPro" id="IPR003660">
    <property type="entry name" value="HAMP_dom"/>
</dbReference>
<evidence type="ECO:0000256" key="4">
    <source>
        <dbReference type="ARBA" id="ARBA00022475"/>
    </source>
</evidence>
<feature type="transmembrane region" description="Helical" evidence="14">
    <location>
        <begin position="17"/>
        <end position="41"/>
    </location>
</feature>
<accession>A0A4Z0D7B2</accession>
<feature type="domain" description="HAMP" evidence="16">
    <location>
        <begin position="194"/>
        <end position="246"/>
    </location>
</feature>
<dbReference type="EMBL" id="SRIB01000004">
    <property type="protein sequence ID" value="TFZ40781.1"/>
    <property type="molecule type" value="Genomic_DNA"/>
</dbReference>
<evidence type="ECO:0000313" key="18">
    <source>
        <dbReference type="Proteomes" id="UP000298381"/>
    </source>
</evidence>
<evidence type="ECO:0000256" key="8">
    <source>
        <dbReference type="ARBA" id="ARBA00022741"/>
    </source>
</evidence>
<dbReference type="InterPro" id="IPR004358">
    <property type="entry name" value="Sig_transdc_His_kin-like_C"/>
</dbReference>
<dbReference type="PROSITE" id="PS50885">
    <property type="entry name" value="HAMP"/>
    <property type="match status" value="1"/>
</dbReference>
<evidence type="ECO:0000256" key="13">
    <source>
        <dbReference type="ARBA" id="ARBA00023136"/>
    </source>
</evidence>
<evidence type="ECO:0000259" key="15">
    <source>
        <dbReference type="PROSITE" id="PS50109"/>
    </source>
</evidence>
<reference evidence="17 18" key="1">
    <citation type="submission" date="2019-03" db="EMBL/GenBank/DDBJ databases">
        <title>Draft genome sequence data and analysis of a Fermenting Bacterium, Soehngenia longevitae strain 1933PT, isolated from petroleum reservoir in Azerbaijan.</title>
        <authorList>
            <person name="Grouzdev D.S."/>
            <person name="Bidzhieva S.K."/>
            <person name="Sokolova D.S."/>
            <person name="Tourova T.P."/>
            <person name="Poltaraus A.B."/>
            <person name="Nazina T.N."/>
        </authorList>
    </citation>
    <scope>NUCLEOTIDE SEQUENCE [LARGE SCALE GENOMIC DNA]</scope>
    <source>
        <strain evidence="17 18">1933P</strain>
    </source>
</reference>
<evidence type="ECO:0000256" key="1">
    <source>
        <dbReference type="ARBA" id="ARBA00000085"/>
    </source>
</evidence>
<evidence type="ECO:0000256" key="2">
    <source>
        <dbReference type="ARBA" id="ARBA00004651"/>
    </source>
</evidence>
<dbReference type="PRINTS" id="PR00344">
    <property type="entry name" value="BCTRLSENSOR"/>
</dbReference>
<keyword evidence="8" id="KW-0547">Nucleotide-binding</keyword>
<comment type="catalytic activity">
    <reaction evidence="1">
        <text>ATP + protein L-histidine = ADP + protein N-phospho-L-histidine.</text>
        <dbReference type="EC" id="2.7.13.3"/>
    </reaction>
</comment>
<dbReference type="FunFam" id="3.30.565.10:FF:000006">
    <property type="entry name" value="Sensor histidine kinase WalK"/>
    <property type="match status" value="1"/>
</dbReference>
<dbReference type="FunFam" id="1.10.287.130:FF:000001">
    <property type="entry name" value="Two-component sensor histidine kinase"/>
    <property type="match status" value="1"/>
</dbReference>
<dbReference type="PANTHER" id="PTHR45528">
    <property type="entry name" value="SENSOR HISTIDINE KINASE CPXA"/>
    <property type="match status" value="1"/>
</dbReference>
<dbReference type="CDD" id="cd00075">
    <property type="entry name" value="HATPase"/>
    <property type="match status" value="1"/>
</dbReference>
<dbReference type="SUPFAM" id="SSF47384">
    <property type="entry name" value="Homodimeric domain of signal transducing histidine kinase"/>
    <property type="match status" value="1"/>
</dbReference>
<evidence type="ECO:0000256" key="12">
    <source>
        <dbReference type="ARBA" id="ARBA00023012"/>
    </source>
</evidence>
<keyword evidence="6" id="KW-0808">Transferase</keyword>
<feature type="domain" description="Histidine kinase" evidence="15">
    <location>
        <begin position="254"/>
        <end position="471"/>
    </location>
</feature>
<dbReference type="InterPro" id="IPR005467">
    <property type="entry name" value="His_kinase_dom"/>
</dbReference>
<evidence type="ECO:0000256" key="5">
    <source>
        <dbReference type="ARBA" id="ARBA00022553"/>
    </source>
</evidence>
<dbReference type="OrthoDB" id="9762826at2"/>
<dbReference type="Pfam" id="PF02518">
    <property type="entry name" value="HATPase_c"/>
    <property type="match status" value="1"/>
</dbReference>
<dbReference type="SMART" id="SM00387">
    <property type="entry name" value="HATPase_c"/>
    <property type="match status" value="1"/>
</dbReference>